<sequence length="156" mass="17283">MSDLSSMGPVARALRIATEAHAGQTDKAGKPYIWHCVRVMRNLEDAVGGRPHSTARSIALLHDTLEDTDWGVSDLEERGVQPIVATTIPVLTHQDALSYEEYIQRLANGSSVARRVKIADLRDNLDLSRLPRVTAEDAERARKYRHALNTLLQASC</sequence>
<gene>
    <name evidence="1" type="ORF">GGP82_002454</name>
</gene>
<comment type="caution">
    <text evidence="1">The sequence shown here is derived from an EMBL/GenBank/DDBJ whole genome shotgun (WGS) entry which is preliminary data.</text>
</comment>
<keyword evidence="1" id="KW-0378">Hydrolase</keyword>
<dbReference type="RefSeq" id="WP_259083801.1">
    <property type="nucleotide sequence ID" value="NZ_JANTYZ010000007.1"/>
</dbReference>
<dbReference type="Proteomes" id="UP001155034">
    <property type="component" value="Unassembled WGS sequence"/>
</dbReference>
<dbReference type="AlphaFoldDB" id="A0A9X2U0U4"/>
<dbReference type="GO" id="GO:0008893">
    <property type="term" value="F:guanosine-3',5'-bis(diphosphate) 3'-diphosphatase activity"/>
    <property type="evidence" value="ECO:0007669"/>
    <property type="project" value="TreeGrafter"/>
</dbReference>
<accession>A0A9X2U0U4</accession>
<dbReference type="InterPro" id="IPR052194">
    <property type="entry name" value="MESH1"/>
</dbReference>
<dbReference type="PANTHER" id="PTHR46246">
    <property type="entry name" value="GUANOSINE-3',5'-BIS(DIPHOSPHATE) 3'-PYROPHOSPHOHYDROLASE MESH1"/>
    <property type="match status" value="1"/>
</dbReference>
<proteinExistence type="predicted"/>
<name>A0A9X2U0U4_9BACT</name>
<dbReference type="Gene3D" id="1.10.3210.10">
    <property type="entry name" value="Hypothetical protein af1432"/>
    <property type="match status" value="1"/>
</dbReference>
<evidence type="ECO:0000313" key="1">
    <source>
        <dbReference type="EMBL" id="MCS3865890.1"/>
    </source>
</evidence>
<protein>
    <submittedName>
        <fullName evidence="1">(P)ppGpp synthase/HD superfamily hydrolase</fullName>
    </submittedName>
</protein>
<dbReference type="EMBL" id="JANTYZ010000007">
    <property type="protein sequence ID" value="MCS3865890.1"/>
    <property type="molecule type" value="Genomic_DNA"/>
</dbReference>
<dbReference type="PANTHER" id="PTHR46246:SF1">
    <property type="entry name" value="GUANOSINE-3',5'-BIS(DIPHOSPHATE) 3'-PYROPHOSPHOHYDROLASE MESH1"/>
    <property type="match status" value="1"/>
</dbReference>
<reference evidence="1" key="1">
    <citation type="submission" date="2022-08" db="EMBL/GenBank/DDBJ databases">
        <title>Genomic Encyclopedia of Type Strains, Phase V (KMG-V): Genome sequencing to study the core and pangenomes of soil and plant-associated prokaryotes.</title>
        <authorList>
            <person name="Whitman W."/>
        </authorList>
    </citation>
    <scope>NUCLEOTIDE SEQUENCE</scope>
    <source>
        <strain evidence="1">SP2016B</strain>
    </source>
</reference>
<evidence type="ECO:0000313" key="2">
    <source>
        <dbReference type="Proteomes" id="UP001155034"/>
    </source>
</evidence>
<dbReference type="SUPFAM" id="SSF109604">
    <property type="entry name" value="HD-domain/PDEase-like"/>
    <property type="match status" value="1"/>
</dbReference>
<organism evidence="1 2">
    <name type="scientific">Salinibacter ruber</name>
    <dbReference type="NCBI Taxonomy" id="146919"/>
    <lineage>
        <taxon>Bacteria</taxon>
        <taxon>Pseudomonadati</taxon>
        <taxon>Rhodothermota</taxon>
        <taxon>Rhodothermia</taxon>
        <taxon>Rhodothermales</taxon>
        <taxon>Salinibacteraceae</taxon>
        <taxon>Salinibacter</taxon>
    </lineage>
</organism>